<dbReference type="EMBL" id="GECU01011344">
    <property type="protein sequence ID" value="JAS96362.1"/>
    <property type="molecule type" value="Transcribed_RNA"/>
</dbReference>
<proteinExistence type="predicted"/>
<accession>A0A1B6JAY7</accession>
<feature type="non-terminal residue" evidence="1">
    <location>
        <position position="1"/>
    </location>
</feature>
<gene>
    <name evidence="1" type="ORF">g.39949</name>
</gene>
<organism evidence="1">
    <name type="scientific">Homalodisca liturata</name>
    <dbReference type="NCBI Taxonomy" id="320908"/>
    <lineage>
        <taxon>Eukaryota</taxon>
        <taxon>Metazoa</taxon>
        <taxon>Ecdysozoa</taxon>
        <taxon>Arthropoda</taxon>
        <taxon>Hexapoda</taxon>
        <taxon>Insecta</taxon>
        <taxon>Pterygota</taxon>
        <taxon>Neoptera</taxon>
        <taxon>Paraneoptera</taxon>
        <taxon>Hemiptera</taxon>
        <taxon>Auchenorrhyncha</taxon>
        <taxon>Membracoidea</taxon>
        <taxon>Cicadellidae</taxon>
        <taxon>Cicadellinae</taxon>
        <taxon>Proconiini</taxon>
        <taxon>Homalodisca</taxon>
    </lineage>
</organism>
<evidence type="ECO:0000313" key="1">
    <source>
        <dbReference type="EMBL" id="JAS96362.1"/>
    </source>
</evidence>
<name>A0A1B6JAY7_9HEMI</name>
<reference evidence="1" key="1">
    <citation type="submission" date="2015-11" db="EMBL/GenBank/DDBJ databases">
        <title>De novo transcriptome assembly of four potential Pierce s Disease insect vectors from Arizona vineyards.</title>
        <authorList>
            <person name="Tassone E.E."/>
        </authorList>
    </citation>
    <scope>NUCLEOTIDE SEQUENCE</scope>
</reference>
<sequence length="118" mass="13703">LSDHCPIRFDIEVIGEINVTHRVSKSSNLEGIPSVPSRRVVGNRTLPENELDLERSAQLVEQAITEAYEKNFPLRQNRLKKEVPWWTGRLETLRIKIRKLLKWAERTDRMDSLSTGPK</sequence>
<protein>
    <submittedName>
        <fullName evidence="1">Uncharacterized protein</fullName>
    </submittedName>
</protein>
<dbReference type="AlphaFoldDB" id="A0A1B6JAY7"/>